<reference evidence="9 10" key="1">
    <citation type="submission" date="2024-04" db="EMBL/GenBank/DDBJ databases">
        <title>WGS of bacteria from Torrens River.</title>
        <authorList>
            <person name="Wyrsch E.R."/>
            <person name="Drigo B."/>
        </authorList>
    </citation>
    <scope>NUCLEOTIDE SEQUENCE [LARGE SCALE GENOMIC DNA]</scope>
    <source>
        <strain evidence="9 10">TWI391</strain>
    </source>
</reference>
<evidence type="ECO:0000259" key="8">
    <source>
        <dbReference type="Pfam" id="PF14322"/>
    </source>
</evidence>
<dbReference type="InterPro" id="IPR019734">
    <property type="entry name" value="TPR_rpt"/>
</dbReference>
<dbReference type="PROSITE" id="PS51257">
    <property type="entry name" value="PROKAR_LIPOPROTEIN"/>
    <property type="match status" value="1"/>
</dbReference>
<keyword evidence="6" id="KW-0802">TPR repeat</keyword>
<evidence type="ECO:0000256" key="5">
    <source>
        <dbReference type="ARBA" id="ARBA00023237"/>
    </source>
</evidence>
<sequence>MKYSIIYPLLVIIMSSSCSDYLDLKPDQKMAIPKTLEHCELLLNDYSAMNTGYPTLGEVAADDYYLNTSDWKSLSNFDEQHTYNWSLEFMTLNTHWQNPYKTVYLSNQILSILRHLDQNNDKVKYDKTLGAAHFFRAFAFHQIASVFTMPYQVGTAESELGIPLRLSPDLDYKSSRSNLAATYTQIVVDYKQAIRYLPVVETLKGRPAKAAAYAGLARVYLDLQDYDKAYAYADSCLSLKSDLLNYKDLKASASLPIPRFNTEVLFPAIGIFSSPLGQSFARIAPDLYHSFDVHDYRKTVYFKPNSFDVGTYAFKGSYDNSATTPFVGLTTSEVYLIRAESAVRTNNIGQGLRDLNTLLKNRIDPLFIVDVTETDPDLLLRIVLQERRKELVFRGRRWSDLRRLNQDERFRKTINRSIDGQNYTLEPNSLKYAHLIPDLVISESGIPQNKR</sequence>
<evidence type="ECO:0000313" key="10">
    <source>
        <dbReference type="Proteomes" id="UP001409291"/>
    </source>
</evidence>
<evidence type="ECO:0000313" key="9">
    <source>
        <dbReference type="EMBL" id="MEN5378902.1"/>
    </source>
</evidence>
<feature type="domain" description="SusD-like N-terminal" evidence="8">
    <location>
        <begin position="20"/>
        <end position="221"/>
    </location>
</feature>
<comment type="caution">
    <text evidence="9">The sequence shown here is derived from an EMBL/GenBank/DDBJ whole genome shotgun (WGS) entry which is preliminary data.</text>
</comment>
<dbReference type="Pfam" id="PF14322">
    <property type="entry name" value="SusD-like_3"/>
    <property type="match status" value="1"/>
</dbReference>
<accession>A0ABV0BWE5</accession>
<dbReference type="Gene3D" id="1.25.40.390">
    <property type="match status" value="1"/>
</dbReference>
<dbReference type="PROSITE" id="PS50005">
    <property type="entry name" value="TPR"/>
    <property type="match status" value="1"/>
</dbReference>
<dbReference type="Pfam" id="PF07980">
    <property type="entry name" value="SusD_RagB"/>
    <property type="match status" value="1"/>
</dbReference>
<feature type="domain" description="RagB/SusD" evidence="7">
    <location>
        <begin position="323"/>
        <end position="414"/>
    </location>
</feature>
<keyword evidence="10" id="KW-1185">Reference proteome</keyword>
<evidence type="ECO:0000256" key="3">
    <source>
        <dbReference type="ARBA" id="ARBA00022729"/>
    </source>
</evidence>
<dbReference type="SUPFAM" id="SSF48452">
    <property type="entry name" value="TPR-like"/>
    <property type="match status" value="1"/>
</dbReference>
<protein>
    <submittedName>
        <fullName evidence="9">RagB/SusD family nutrient uptake outer membrane protein</fullName>
    </submittedName>
</protein>
<name>A0ABV0BWE5_9SPHI</name>
<evidence type="ECO:0000256" key="2">
    <source>
        <dbReference type="ARBA" id="ARBA00006275"/>
    </source>
</evidence>
<comment type="similarity">
    <text evidence="2">Belongs to the SusD family.</text>
</comment>
<feature type="repeat" description="TPR" evidence="6">
    <location>
        <begin position="210"/>
        <end position="243"/>
    </location>
</feature>
<dbReference type="InterPro" id="IPR012944">
    <property type="entry name" value="SusD_RagB_dom"/>
</dbReference>
<proteinExistence type="inferred from homology"/>
<gene>
    <name evidence="9" type="ORF">ABE541_16690</name>
</gene>
<dbReference type="InterPro" id="IPR011990">
    <property type="entry name" value="TPR-like_helical_dom_sf"/>
</dbReference>
<keyword evidence="4" id="KW-0472">Membrane</keyword>
<keyword evidence="3" id="KW-0732">Signal</keyword>
<dbReference type="Proteomes" id="UP001409291">
    <property type="component" value="Unassembled WGS sequence"/>
</dbReference>
<keyword evidence="5" id="KW-0998">Cell outer membrane</keyword>
<dbReference type="RefSeq" id="WP_346581765.1">
    <property type="nucleotide sequence ID" value="NZ_JBDJNQ010000008.1"/>
</dbReference>
<dbReference type="InterPro" id="IPR033985">
    <property type="entry name" value="SusD-like_N"/>
</dbReference>
<evidence type="ECO:0000256" key="6">
    <source>
        <dbReference type="PROSITE-ProRule" id="PRU00339"/>
    </source>
</evidence>
<evidence type="ECO:0000256" key="4">
    <source>
        <dbReference type="ARBA" id="ARBA00023136"/>
    </source>
</evidence>
<evidence type="ECO:0000259" key="7">
    <source>
        <dbReference type="Pfam" id="PF07980"/>
    </source>
</evidence>
<organism evidence="9 10">
    <name type="scientific">Sphingobacterium kitahiroshimense</name>
    <dbReference type="NCBI Taxonomy" id="470446"/>
    <lineage>
        <taxon>Bacteria</taxon>
        <taxon>Pseudomonadati</taxon>
        <taxon>Bacteroidota</taxon>
        <taxon>Sphingobacteriia</taxon>
        <taxon>Sphingobacteriales</taxon>
        <taxon>Sphingobacteriaceae</taxon>
        <taxon>Sphingobacterium</taxon>
    </lineage>
</organism>
<dbReference type="EMBL" id="JBDJNQ010000008">
    <property type="protein sequence ID" value="MEN5378902.1"/>
    <property type="molecule type" value="Genomic_DNA"/>
</dbReference>
<evidence type="ECO:0000256" key="1">
    <source>
        <dbReference type="ARBA" id="ARBA00004442"/>
    </source>
</evidence>
<comment type="subcellular location">
    <subcellularLocation>
        <location evidence="1">Cell outer membrane</location>
    </subcellularLocation>
</comment>